<name>A0A418LZB4_9BACT</name>
<evidence type="ECO:0000313" key="1">
    <source>
        <dbReference type="EMBL" id="RIV18622.1"/>
    </source>
</evidence>
<organism evidence="1 2">
    <name type="scientific">Fibrisoma montanum</name>
    <dbReference type="NCBI Taxonomy" id="2305895"/>
    <lineage>
        <taxon>Bacteria</taxon>
        <taxon>Pseudomonadati</taxon>
        <taxon>Bacteroidota</taxon>
        <taxon>Cytophagia</taxon>
        <taxon>Cytophagales</taxon>
        <taxon>Spirosomataceae</taxon>
        <taxon>Fibrisoma</taxon>
    </lineage>
</organism>
<sequence length="192" mass="21254">MGLNRHPSTKLGDLCTSANLAPLGQPSIKCLIPPFICRVYPLLTSAKHAYLYSLKSSLMHQPMTDQPQPPLNIREVCIEESTFLSVNLNRAYFEDVSLIGATLRNANLSDLEIEGAQLGGAYFHQIGMPPKDHPHYDPLAKQQPLRFDDCELSGSTFVNCNLEGVELTNCLLKGMRINGILVEELLALYGQQ</sequence>
<protein>
    <submittedName>
        <fullName evidence="1">Pentapeptide repeat-containing protein</fullName>
    </submittedName>
</protein>
<dbReference type="Pfam" id="PF00805">
    <property type="entry name" value="Pentapeptide"/>
    <property type="match status" value="2"/>
</dbReference>
<dbReference type="AlphaFoldDB" id="A0A418LZB4"/>
<gene>
    <name evidence="1" type="ORF">DYU11_26970</name>
</gene>
<dbReference type="EMBL" id="QXED01000010">
    <property type="protein sequence ID" value="RIV18622.1"/>
    <property type="molecule type" value="Genomic_DNA"/>
</dbReference>
<evidence type="ECO:0000313" key="2">
    <source>
        <dbReference type="Proteomes" id="UP000283523"/>
    </source>
</evidence>
<dbReference type="SUPFAM" id="SSF141571">
    <property type="entry name" value="Pentapeptide repeat-like"/>
    <property type="match status" value="1"/>
</dbReference>
<accession>A0A418LZB4</accession>
<comment type="caution">
    <text evidence="1">The sequence shown here is derived from an EMBL/GenBank/DDBJ whole genome shotgun (WGS) entry which is preliminary data.</text>
</comment>
<dbReference type="InterPro" id="IPR001646">
    <property type="entry name" value="5peptide_repeat"/>
</dbReference>
<reference evidence="1 2" key="1">
    <citation type="submission" date="2018-08" db="EMBL/GenBank/DDBJ databases">
        <title>Fibrisoma montanum sp. nov., isolated from Danxia mountain soil.</title>
        <authorList>
            <person name="Huang Y."/>
        </authorList>
    </citation>
    <scope>NUCLEOTIDE SEQUENCE [LARGE SCALE GENOMIC DNA]</scope>
    <source>
        <strain evidence="1 2">HYT19</strain>
    </source>
</reference>
<keyword evidence="2" id="KW-1185">Reference proteome</keyword>
<dbReference type="Proteomes" id="UP000283523">
    <property type="component" value="Unassembled WGS sequence"/>
</dbReference>
<dbReference type="Gene3D" id="2.160.20.80">
    <property type="entry name" value="E3 ubiquitin-protein ligase SopA"/>
    <property type="match status" value="1"/>
</dbReference>
<proteinExistence type="predicted"/>